<dbReference type="PANTHER" id="PTHR36223">
    <property type="entry name" value="BETA-LACTAMASE-TYPE TRANSPEPTIDASE FOLD DOMAIN CONTAINING PROTEIN"/>
    <property type="match status" value="1"/>
</dbReference>
<dbReference type="Pfam" id="PF25534">
    <property type="entry name" value="DUF7918"/>
    <property type="match status" value="1"/>
</dbReference>
<evidence type="ECO:0000259" key="2">
    <source>
        <dbReference type="Pfam" id="PF25534"/>
    </source>
</evidence>
<feature type="region of interest" description="Disordered" evidence="1">
    <location>
        <begin position="290"/>
        <end position="311"/>
    </location>
</feature>
<protein>
    <recommendedName>
        <fullName evidence="2">DUF7918 domain-containing protein</fullName>
    </recommendedName>
</protein>
<dbReference type="InterPro" id="IPR057678">
    <property type="entry name" value="DUF7918"/>
</dbReference>
<gene>
    <name evidence="3" type="ORF">BDV96DRAFT_685221</name>
</gene>
<name>A0A6A5ZE68_9PLEO</name>
<evidence type="ECO:0000256" key="1">
    <source>
        <dbReference type="SAM" id="MobiDB-lite"/>
    </source>
</evidence>
<proteinExistence type="predicted"/>
<feature type="domain" description="DUF7918" evidence="2">
    <location>
        <begin position="10"/>
        <end position="256"/>
    </location>
</feature>
<keyword evidence="4" id="KW-1185">Reference proteome</keyword>
<dbReference type="AlphaFoldDB" id="A0A6A5ZE68"/>
<dbReference type="EMBL" id="ML977318">
    <property type="protein sequence ID" value="KAF2117495.1"/>
    <property type="molecule type" value="Genomic_DNA"/>
</dbReference>
<accession>A0A6A5ZE68</accession>
<dbReference type="Proteomes" id="UP000799770">
    <property type="component" value="Unassembled WGS sequence"/>
</dbReference>
<dbReference type="PANTHER" id="PTHR36223:SF1">
    <property type="entry name" value="TRANSCRIPTION ELONGATION FACTOR EAF N-TERMINAL DOMAIN-CONTAINING PROTEIN"/>
    <property type="match status" value="1"/>
</dbReference>
<sequence length="342" mass="38787">MAIFLDKLPGVKVEIIVNGQSLTEYDCDEEIAEADTVTKYVESQSGAEFAIKFTVTDPKPESFLTVEYFIDGKSTTGNLVWQERYQHKSTHHSTHRGIRTRQGSKVYEQRYCFSELKTDDSAIGNAGEELKSALAKTGIISVTVRRVKNVREVPREGPVVQGIFMNATTPETVPEKALKGRALSHQLRYEEQVFELSEQALKSYSYSQPRVIEERAPGDTRMVWEYIDTRTKPFVTYNFLYRSRVALKALCVIPRSPSPAPLEERPVEELSGEEAREVLRLKREREEAARRIKQEHGVKRERTGDSSSDAFADDDEVSFVSAKRVRSSALRADAEIEIVDLT</sequence>
<feature type="compositionally biased region" description="Basic and acidic residues" evidence="1">
    <location>
        <begin position="290"/>
        <end position="304"/>
    </location>
</feature>
<evidence type="ECO:0000313" key="3">
    <source>
        <dbReference type="EMBL" id="KAF2117495.1"/>
    </source>
</evidence>
<reference evidence="3" key="1">
    <citation type="journal article" date="2020" name="Stud. Mycol.">
        <title>101 Dothideomycetes genomes: a test case for predicting lifestyles and emergence of pathogens.</title>
        <authorList>
            <person name="Haridas S."/>
            <person name="Albert R."/>
            <person name="Binder M."/>
            <person name="Bloem J."/>
            <person name="Labutti K."/>
            <person name="Salamov A."/>
            <person name="Andreopoulos B."/>
            <person name="Baker S."/>
            <person name="Barry K."/>
            <person name="Bills G."/>
            <person name="Bluhm B."/>
            <person name="Cannon C."/>
            <person name="Castanera R."/>
            <person name="Culley D."/>
            <person name="Daum C."/>
            <person name="Ezra D."/>
            <person name="Gonzalez J."/>
            <person name="Henrissat B."/>
            <person name="Kuo A."/>
            <person name="Liang C."/>
            <person name="Lipzen A."/>
            <person name="Lutzoni F."/>
            <person name="Magnuson J."/>
            <person name="Mondo S."/>
            <person name="Nolan M."/>
            <person name="Ohm R."/>
            <person name="Pangilinan J."/>
            <person name="Park H.-J."/>
            <person name="Ramirez L."/>
            <person name="Alfaro M."/>
            <person name="Sun H."/>
            <person name="Tritt A."/>
            <person name="Yoshinaga Y."/>
            <person name="Zwiers L.-H."/>
            <person name="Turgeon B."/>
            <person name="Goodwin S."/>
            <person name="Spatafora J."/>
            <person name="Crous P."/>
            <person name="Grigoriev I."/>
        </authorList>
    </citation>
    <scope>NUCLEOTIDE SEQUENCE</scope>
    <source>
        <strain evidence="3">CBS 627.86</strain>
    </source>
</reference>
<dbReference type="OrthoDB" id="3364132at2759"/>
<evidence type="ECO:0000313" key="4">
    <source>
        <dbReference type="Proteomes" id="UP000799770"/>
    </source>
</evidence>
<organism evidence="3 4">
    <name type="scientific">Lophiotrema nucula</name>
    <dbReference type="NCBI Taxonomy" id="690887"/>
    <lineage>
        <taxon>Eukaryota</taxon>
        <taxon>Fungi</taxon>
        <taxon>Dikarya</taxon>
        <taxon>Ascomycota</taxon>
        <taxon>Pezizomycotina</taxon>
        <taxon>Dothideomycetes</taxon>
        <taxon>Pleosporomycetidae</taxon>
        <taxon>Pleosporales</taxon>
        <taxon>Lophiotremataceae</taxon>
        <taxon>Lophiotrema</taxon>
    </lineage>
</organism>